<dbReference type="Proteomes" id="UP000002495">
    <property type="component" value="Chromosome"/>
</dbReference>
<dbReference type="eggNOG" id="COG3914">
    <property type="taxonomic scope" value="Bacteria"/>
</dbReference>
<dbReference type="AlphaFoldDB" id="Q7VGY2"/>
<dbReference type="HOGENOM" id="CLU_010401_0_0_7"/>
<organism evidence="1 2">
    <name type="scientific">Helicobacter hepaticus (strain ATCC 51449 / 3B1)</name>
    <dbReference type="NCBI Taxonomy" id="235279"/>
    <lineage>
        <taxon>Bacteria</taxon>
        <taxon>Pseudomonadati</taxon>
        <taxon>Campylobacterota</taxon>
        <taxon>Epsilonproteobacteria</taxon>
        <taxon>Campylobacterales</taxon>
        <taxon>Helicobacteraceae</taxon>
        <taxon>Helicobacter</taxon>
    </lineage>
</organism>
<proteinExistence type="predicted"/>
<name>Q7VGY2_HELHP</name>
<sequence>MPQKSRFKLKISHSLLPKFPKMKKSNPNSFVQLDSAWSEPTTSFQQFSTQTTEQILAFLHIFINALNTATSKAQVDSLMRELYGLKRDDIILIQSHQEGEKILMDIISLIREKIYNFLSQGHICGVEYFNILLFVDSLAKTRFEVDTRFAIFNKMAEESLFANGISDVENLLLIELYILSKALSTMHNFEDIICEYISLVILIDINIPSSLEHTSFIVERFEALGVDMRLLLSALQIQLEPQTYFAHSTIRKRSILNWQLHCFWNVSHFFNHHLWLELYPLWKEIFYVLLKKGDIESIDEAMYMQFFIYHFCGNNFHHQEQWRRFCDEIDRVSVQYYEEFAKNQGIYGVSKKQQSDKIRIGILRDRLVANSPYKVEYSLLSNLMRDEAFLQKYEIKVYTMNLIEKSANDERIVRSYEEIGISVVDVVSPFNAKGFYNSHFQKALALKEAFHRDNISILISPNNGYGISDFLLASRSAPLQIYYSHGNFVYDLSCIDVKMTHICQNKPRIVHEGYEFYGVPVKMQERFYNPPLTLESKQQIDSIRLKFPQDAVILGSIGRLVKLQSREYWRCVIEIMLCFPKSIYLACGGGNSSLIRECIMDCFADKAKGEIFLERIYFTGYIDSTIYGHIIDIWFDSFPLEQGESRIEYVAKGGLSLVMSKQSKEERTQHLEKWIAQWATLPHRDGSLKGKEECEKTHTILIESHLPLIAFSEEDYIQKGKALVELFTKKQTQKIASLRAVIAYGRAASDEFREIKGVQAFKEAIAF</sequence>
<evidence type="ECO:0000313" key="2">
    <source>
        <dbReference type="Proteomes" id="UP000002495"/>
    </source>
</evidence>
<reference evidence="1 2" key="1">
    <citation type="journal article" date="2003" name="Proc. Natl. Acad. Sci. U.S.A.">
        <title>The complete genome sequence of the carcinogenic bacterium Helicobacter hepaticus.</title>
        <authorList>
            <person name="Suerbaum S."/>
            <person name="Josenhans C."/>
            <person name="Sterzenbach T."/>
            <person name="Drescher B."/>
            <person name="Brandt P."/>
            <person name="Bell M."/>
            <person name="Droege M."/>
            <person name="Fartmann B."/>
            <person name="Fischer H.-P."/>
            <person name="Ge Z."/>
            <person name="Hoerster A."/>
            <person name="Holland R."/>
            <person name="Klein K."/>
            <person name="Koenig J."/>
            <person name="Macko L."/>
            <person name="Mendz G.L."/>
            <person name="Nyakatura G."/>
            <person name="Schauer D.B."/>
            <person name="Shen Z."/>
            <person name="Weber J."/>
            <person name="Frosch M."/>
            <person name="Fox J.G."/>
        </authorList>
    </citation>
    <scope>NUCLEOTIDE SEQUENCE [LARGE SCALE GENOMIC DNA]</scope>
    <source>
        <strain evidence="2">ATCC 51449 / 3B1</strain>
    </source>
</reference>
<dbReference type="STRING" id="235279.HH_1186"/>
<dbReference type="Gene3D" id="3.40.50.2000">
    <property type="entry name" value="Glycogen Phosphorylase B"/>
    <property type="match status" value="1"/>
</dbReference>
<accession>Q7VGY2</accession>
<keyword evidence="2" id="KW-1185">Reference proteome</keyword>
<evidence type="ECO:0000313" key="1">
    <source>
        <dbReference type="EMBL" id="AAP77783.1"/>
    </source>
</evidence>
<gene>
    <name evidence="1" type="ordered locus">HH_1186</name>
</gene>
<dbReference type="KEGG" id="hhe:HH_1186"/>
<protein>
    <submittedName>
        <fullName evidence="1">Uncharacterized protein</fullName>
    </submittedName>
</protein>
<dbReference type="EMBL" id="AE017125">
    <property type="protein sequence ID" value="AAP77783.1"/>
    <property type="molecule type" value="Genomic_DNA"/>
</dbReference>